<dbReference type="CTD" id="6101385"/>
<dbReference type="KEGG" id="bmy:BM_BM9518"/>
<gene>
    <name evidence="2" type="primary">Bm9518</name>
    <name evidence="2" type="ORF">BM_BM9518</name>
</gene>
<name>A0A4E9EZ75_BRUMA</name>
<organism evidence="2">
    <name type="scientific">Brugia malayi</name>
    <name type="common">Filarial nematode worm</name>
    <dbReference type="NCBI Taxonomy" id="6279"/>
    <lineage>
        <taxon>Eukaryota</taxon>
        <taxon>Metazoa</taxon>
        <taxon>Ecdysozoa</taxon>
        <taxon>Nematoda</taxon>
        <taxon>Chromadorea</taxon>
        <taxon>Rhabditida</taxon>
        <taxon>Spirurina</taxon>
        <taxon>Spiruromorpha</taxon>
        <taxon>Filarioidea</taxon>
        <taxon>Onchocercidae</taxon>
        <taxon>Brugia</taxon>
    </lineage>
</organism>
<reference evidence="4" key="3">
    <citation type="submission" date="2022-04" db="UniProtKB">
        <authorList>
            <consortium name="WormBaseParasite"/>
        </authorList>
    </citation>
    <scope>IDENTIFICATION</scope>
</reference>
<evidence type="ECO:0000256" key="1">
    <source>
        <dbReference type="SAM" id="MobiDB-lite"/>
    </source>
</evidence>
<dbReference type="OrthoDB" id="5858709at2759"/>
<feature type="region of interest" description="Disordered" evidence="1">
    <location>
        <begin position="47"/>
        <end position="66"/>
    </location>
</feature>
<accession>A0A8L7TJL3</accession>
<feature type="compositionally biased region" description="Low complexity" evidence="1">
    <location>
        <begin position="149"/>
        <end position="161"/>
    </location>
</feature>
<reference evidence="2" key="2">
    <citation type="submission" date="2019-04" db="EMBL/GenBank/DDBJ databases">
        <authorList>
            <person name="Howe K."/>
            <person name="Paulini M."/>
            <person name="Williams G."/>
        </authorList>
    </citation>
    <scope>NUCLEOTIDE SEQUENCE [LARGE SCALE GENOMIC DNA]</scope>
    <source>
        <strain evidence="2">FR3</strain>
    </source>
</reference>
<sequence>MNFFSSSTSRLIIPRWKRPGTQAVQHDTLSTNCKYASTEGRFSIIDKRHKESASMESSDSSSDDELDLKDKKTIFTGTRYDHYVSFRSSTATTASSQQQSQSGLKKGKQMNGSRFRIVPVESCYERGRWACCDFYNTEPAKQQRERRTSPLPLFSSSSSSLPTKSFKSTCKSSMVSPTDNVPHTAPPSDQQFTTFLFDFFDESDTGNHLPTKAHGNYSRTQQLSSNHLISQKKAVKILLENNADNENKPKSNVMETGLALSGRMTPVEMLNNFGLERSLTATYSDSRSILELLPGTISPIGNSKLLKSNEPIECEKVERHVFHIIIP</sequence>
<evidence type="ECO:0000313" key="2">
    <source>
        <dbReference type="EMBL" id="VIO88752.1"/>
    </source>
</evidence>
<proteinExistence type="predicted"/>
<accession>A0A4E9EZ75</accession>
<evidence type="ECO:0000313" key="3">
    <source>
        <dbReference type="Proteomes" id="UP000006672"/>
    </source>
</evidence>
<dbReference type="Proteomes" id="UP000006672">
    <property type="component" value="Unassembled WGS sequence"/>
</dbReference>
<keyword evidence="3" id="KW-1185">Reference proteome</keyword>
<dbReference type="RefSeq" id="XP_042931091.1">
    <property type="nucleotide sequence ID" value="XM_043075157.1"/>
</dbReference>
<dbReference type="EMBL" id="CAAKNF010000196">
    <property type="protein sequence ID" value="VIO88752.1"/>
    <property type="molecule type" value="Genomic_DNA"/>
</dbReference>
<feature type="region of interest" description="Disordered" evidence="1">
    <location>
        <begin position="141"/>
        <end position="161"/>
    </location>
</feature>
<dbReference type="WBParaSite" id="Bm9518.1">
    <property type="protein sequence ID" value="Bm9518.1"/>
    <property type="gene ID" value="WBGene00229779"/>
</dbReference>
<dbReference type="GeneID" id="6101385"/>
<feature type="region of interest" description="Disordered" evidence="1">
    <location>
        <begin position="90"/>
        <end position="111"/>
    </location>
</feature>
<evidence type="ECO:0000313" key="4">
    <source>
        <dbReference type="WBParaSite" id="Bm9518.1"/>
    </source>
</evidence>
<reference evidence="3" key="1">
    <citation type="journal article" date="2007" name="Science">
        <title>Draft genome of the filarial nematode parasite Brugia malayi.</title>
        <authorList>
            <person name="Ghedin E."/>
            <person name="Wang S."/>
            <person name="Spiro D."/>
            <person name="Caler E."/>
            <person name="Zhao Q."/>
            <person name="Crabtree J."/>
            <person name="Allen J.E."/>
            <person name="Delcher A.L."/>
            <person name="Guiliano D.B."/>
            <person name="Miranda-Saavedra D."/>
            <person name="Angiuoli S.V."/>
            <person name="Creasy T."/>
            <person name="Amedeo P."/>
            <person name="Haas B."/>
            <person name="El-Sayed N.M."/>
            <person name="Wortman J.R."/>
            <person name="Feldblyum T."/>
            <person name="Tallon L."/>
            <person name="Schatz M."/>
            <person name="Shumway M."/>
            <person name="Koo H."/>
            <person name="Salzberg S.L."/>
            <person name="Schobel S."/>
            <person name="Pertea M."/>
            <person name="Pop M."/>
            <person name="White O."/>
            <person name="Barton G.J."/>
            <person name="Carlow C.K."/>
            <person name="Crawford M.J."/>
            <person name="Daub J."/>
            <person name="Dimmic M.W."/>
            <person name="Estes C.F."/>
            <person name="Foster J.M."/>
            <person name="Ganatra M."/>
            <person name="Gregory W.F."/>
            <person name="Johnson N.M."/>
            <person name="Jin J."/>
            <person name="Komuniecki R."/>
            <person name="Korf I."/>
            <person name="Kumar S."/>
            <person name="Laney S."/>
            <person name="Li B.W."/>
            <person name="Li W."/>
            <person name="Lindblom T.H."/>
            <person name="Lustigman S."/>
            <person name="Ma D."/>
            <person name="Maina C.V."/>
            <person name="Martin D.M."/>
            <person name="McCarter J.P."/>
            <person name="McReynolds L."/>
            <person name="Mitreva M."/>
            <person name="Nutman T.B."/>
            <person name="Parkinson J."/>
            <person name="Peregrin-Alvarez J.M."/>
            <person name="Poole C."/>
            <person name="Ren Q."/>
            <person name="Saunders L."/>
            <person name="Sluder A.E."/>
            <person name="Smith K."/>
            <person name="Stanke M."/>
            <person name="Unnasch T.R."/>
            <person name="Ware J."/>
            <person name="Wei A.D."/>
            <person name="Weil G."/>
            <person name="Williams D.J."/>
            <person name="Zhang Y."/>
            <person name="Williams S.A."/>
            <person name="Fraser-Liggett C."/>
            <person name="Slatko B."/>
            <person name="Blaxter M.L."/>
            <person name="Scott A.L."/>
        </authorList>
    </citation>
    <scope>NUCLEOTIDE SEQUENCE</scope>
    <source>
        <strain evidence="3">FR3</strain>
    </source>
</reference>
<dbReference type="AlphaFoldDB" id="A0A4E9EZ75"/>
<protein>
    <submittedName>
        <fullName evidence="2 4">Uncharacterized protein</fullName>
    </submittedName>
</protein>
<feature type="compositionally biased region" description="Low complexity" evidence="1">
    <location>
        <begin position="90"/>
        <end position="102"/>
    </location>
</feature>